<dbReference type="InterPro" id="IPR015265">
    <property type="entry name" value="PuR_N"/>
</dbReference>
<dbReference type="OrthoDB" id="4213751at2"/>
<keyword evidence="4" id="KW-0804">Transcription</keyword>
<dbReference type="GO" id="GO:0045982">
    <property type="term" value="P:negative regulation of purine nucleobase metabolic process"/>
    <property type="evidence" value="ECO:0007669"/>
    <property type="project" value="InterPro"/>
</dbReference>
<dbReference type="PANTHER" id="PTHR43864">
    <property type="entry name" value="HYPOXANTHINE/GUANINE PHOSPHORIBOSYLTRANSFERASE"/>
    <property type="match status" value="1"/>
</dbReference>
<sequence length="270" mass="29808">MKFKRNERIGGIVKILSDSPNKIFTLSYFTQKFNAAKSTISEDILIVKNVFEKLNLGKVITIAGAAGGVKYIPKVSREDAKELLNELCEQINDPERILPGKFLYLIDLIYSPQIVSKVGKLFASYIDYSEADCVVTIETKGIPLALATANAMNLPLVIIRKNTKISEGSSLSINYVSASKEKIQTMSLPRKSLKEGSKVILIDDFMRGGGTLKGMEDLMKEFKADVVGKGVLISTDTPQEKLVEGCISLLRLIRIENDSVETIPNEDVIM</sequence>
<evidence type="ECO:0000313" key="9">
    <source>
        <dbReference type="Proteomes" id="UP000027946"/>
    </source>
</evidence>
<dbReference type="Pfam" id="PF09182">
    <property type="entry name" value="PuR_N"/>
    <property type="match status" value="1"/>
</dbReference>
<gene>
    <name evidence="8" type="primary">purR</name>
    <name evidence="8" type="ORF">CLIT_24c00100</name>
</gene>
<feature type="domain" description="Phosphoribosyltransferase" evidence="6">
    <location>
        <begin position="111"/>
        <end position="250"/>
    </location>
</feature>
<feature type="domain" description="Bacterial purine repressor N-terminal" evidence="7">
    <location>
        <begin position="4"/>
        <end position="73"/>
    </location>
</feature>
<protein>
    <submittedName>
        <fullName evidence="8">Pur operon repressor</fullName>
    </submittedName>
</protein>
<dbReference type="Gene3D" id="3.40.50.2020">
    <property type="match status" value="1"/>
</dbReference>
<evidence type="ECO:0000256" key="2">
    <source>
        <dbReference type="ARBA" id="ARBA00023015"/>
    </source>
</evidence>
<proteinExistence type="inferred from homology"/>
<evidence type="ECO:0000259" key="6">
    <source>
        <dbReference type="Pfam" id="PF00156"/>
    </source>
</evidence>
<evidence type="ECO:0000313" key="8">
    <source>
        <dbReference type="EMBL" id="KDR94247.1"/>
    </source>
</evidence>
<dbReference type="NCBIfam" id="TIGR01743">
    <property type="entry name" value="purR_Bsub"/>
    <property type="match status" value="1"/>
</dbReference>
<dbReference type="GO" id="GO:0003677">
    <property type="term" value="F:DNA binding"/>
    <property type="evidence" value="ECO:0007669"/>
    <property type="project" value="UniProtKB-KW"/>
</dbReference>
<dbReference type="Proteomes" id="UP000027946">
    <property type="component" value="Unassembled WGS sequence"/>
</dbReference>
<keyword evidence="2" id="KW-0805">Transcription regulation</keyword>
<dbReference type="Pfam" id="PF00156">
    <property type="entry name" value="Pribosyltran"/>
    <property type="match status" value="1"/>
</dbReference>
<dbReference type="InterPro" id="IPR000836">
    <property type="entry name" value="PRTase_dom"/>
</dbReference>
<comment type="caution">
    <text evidence="8">The sequence shown here is derived from an EMBL/GenBank/DDBJ whole genome shotgun (WGS) entry which is preliminary data.</text>
</comment>
<comment type="similarity">
    <text evidence="5">Belongs to the purine/pyrimidine phosphoribosyltransferase family. PurR subfamily.</text>
</comment>
<name>A0A069RJ22_PEPLI</name>
<dbReference type="STRING" id="1121324.CLIT_24c00100"/>
<dbReference type="InterPro" id="IPR029057">
    <property type="entry name" value="PRTase-like"/>
</dbReference>
<reference evidence="8 9" key="1">
    <citation type="submission" date="2014-03" db="EMBL/GenBank/DDBJ databases">
        <title>Genome sequence of Clostridium litorale W6, DSM 5388.</title>
        <authorList>
            <person name="Poehlein A."/>
            <person name="Jagirdar A."/>
            <person name="Khonsari B."/>
            <person name="Chibani C.M."/>
            <person name="Gutierrez Gutierrez D.A."/>
            <person name="Davydova E."/>
            <person name="Alghaithi H.S."/>
            <person name="Nair K.P."/>
            <person name="Dhamotharan K."/>
            <person name="Chandran L."/>
            <person name="G W."/>
            <person name="Daniel R."/>
        </authorList>
    </citation>
    <scope>NUCLEOTIDE SEQUENCE [LARGE SCALE GENOMIC DNA]</scope>
    <source>
        <strain evidence="8 9">W6</strain>
    </source>
</reference>
<evidence type="ECO:0000256" key="3">
    <source>
        <dbReference type="ARBA" id="ARBA00023125"/>
    </source>
</evidence>
<dbReference type="InterPro" id="IPR050118">
    <property type="entry name" value="Pur/Pyrimidine_PRTase"/>
</dbReference>
<evidence type="ECO:0000259" key="7">
    <source>
        <dbReference type="Pfam" id="PF09182"/>
    </source>
</evidence>
<dbReference type="InterPro" id="IPR036388">
    <property type="entry name" value="WH-like_DNA-bd_sf"/>
</dbReference>
<comment type="subunit">
    <text evidence="1">Homodimer.</text>
</comment>
<dbReference type="RefSeq" id="WP_038267209.1">
    <property type="nucleotide sequence ID" value="NZ_FSRH01000014.1"/>
</dbReference>
<dbReference type="SUPFAM" id="SSF46785">
    <property type="entry name" value="Winged helix' DNA-binding domain"/>
    <property type="match status" value="1"/>
</dbReference>
<dbReference type="PANTHER" id="PTHR43864:SF2">
    <property type="entry name" value="PUR OPERON REPRESSOR"/>
    <property type="match status" value="1"/>
</dbReference>
<dbReference type="GO" id="GO:0045892">
    <property type="term" value="P:negative regulation of DNA-templated transcription"/>
    <property type="evidence" value="ECO:0007669"/>
    <property type="project" value="InterPro"/>
</dbReference>
<dbReference type="AlphaFoldDB" id="A0A069RJ22"/>
<evidence type="ECO:0000256" key="1">
    <source>
        <dbReference type="ARBA" id="ARBA00011738"/>
    </source>
</evidence>
<dbReference type="CDD" id="cd06223">
    <property type="entry name" value="PRTases_typeI"/>
    <property type="match status" value="1"/>
</dbReference>
<evidence type="ECO:0000256" key="4">
    <source>
        <dbReference type="ARBA" id="ARBA00023163"/>
    </source>
</evidence>
<accession>A0A069RJ22</accession>
<dbReference type="InterPro" id="IPR036390">
    <property type="entry name" value="WH_DNA-bd_sf"/>
</dbReference>
<keyword evidence="9" id="KW-1185">Reference proteome</keyword>
<dbReference type="InterPro" id="IPR010078">
    <property type="entry name" value="PurR_Bsub"/>
</dbReference>
<evidence type="ECO:0000256" key="5">
    <source>
        <dbReference type="ARBA" id="ARBA00049656"/>
    </source>
</evidence>
<keyword evidence="3" id="KW-0238">DNA-binding</keyword>
<dbReference type="EMBL" id="JJMM01000023">
    <property type="protein sequence ID" value="KDR94247.1"/>
    <property type="molecule type" value="Genomic_DNA"/>
</dbReference>
<dbReference type="eggNOG" id="COG0503">
    <property type="taxonomic scope" value="Bacteria"/>
</dbReference>
<dbReference type="Gene3D" id="1.10.10.10">
    <property type="entry name" value="Winged helix-like DNA-binding domain superfamily/Winged helix DNA-binding domain"/>
    <property type="match status" value="1"/>
</dbReference>
<dbReference type="SUPFAM" id="SSF53271">
    <property type="entry name" value="PRTase-like"/>
    <property type="match status" value="1"/>
</dbReference>
<organism evidence="8 9">
    <name type="scientific">Peptoclostridium litorale DSM 5388</name>
    <dbReference type="NCBI Taxonomy" id="1121324"/>
    <lineage>
        <taxon>Bacteria</taxon>
        <taxon>Bacillati</taxon>
        <taxon>Bacillota</taxon>
        <taxon>Clostridia</taxon>
        <taxon>Peptostreptococcales</taxon>
        <taxon>Peptoclostridiaceae</taxon>
        <taxon>Peptoclostridium</taxon>
    </lineage>
</organism>